<dbReference type="InterPro" id="IPR002347">
    <property type="entry name" value="SDR_fam"/>
</dbReference>
<dbReference type="Proteomes" id="UP001426770">
    <property type="component" value="Unassembled WGS sequence"/>
</dbReference>
<dbReference type="PANTHER" id="PTHR24321:SF8">
    <property type="entry name" value="ESTRADIOL 17-BETA-DEHYDROGENASE 8-RELATED"/>
    <property type="match status" value="1"/>
</dbReference>
<dbReference type="EMBL" id="BAABRR010000013">
    <property type="protein sequence ID" value="GAA5519763.1"/>
    <property type="molecule type" value="Genomic_DNA"/>
</dbReference>
<protein>
    <submittedName>
        <fullName evidence="3">3-alpha-hydroxycholanate dehydrogenase (NAD(+))</fullName>
    </submittedName>
</protein>
<dbReference type="RefSeq" id="WP_286215466.1">
    <property type="nucleotide sequence ID" value="NZ_AP027736.1"/>
</dbReference>
<dbReference type="PRINTS" id="PR00081">
    <property type="entry name" value="GDHRDH"/>
</dbReference>
<evidence type="ECO:0000313" key="4">
    <source>
        <dbReference type="Proteomes" id="UP001426770"/>
    </source>
</evidence>
<dbReference type="Gene3D" id="3.40.50.720">
    <property type="entry name" value="NAD(P)-binding Rossmann-like Domain"/>
    <property type="match status" value="1"/>
</dbReference>
<gene>
    <name evidence="3" type="ORF">Lsed01_02219</name>
</gene>
<keyword evidence="2" id="KW-0560">Oxidoreductase</keyword>
<evidence type="ECO:0000256" key="1">
    <source>
        <dbReference type="ARBA" id="ARBA00006484"/>
    </source>
</evidence>
<dbReference type="SUPFAM" id="SSF51735">
    <property type="entry name" value="NAD(P)-binding Rossmann-fold domains"/>
    <property type="match status" value="1"/>
</dbReference>
<proteinExistence type="inferred from homology"/>
<dbReference type="PANTHER" id="PTHR24321">
    <property type="entry name" value="DEHYDROGENASES, SHORT CHAIN"/>
    <property type="match status" value="1"/>
</dbReference>
<evidence type="ECO:0000313" key="3">
    <source>
        <dbReference type="EMBL" id="GAA5519763.1"/>
    </source>
</evidence>
<keyword evidence="4" id="KW-1185">Reference proteome</keyword>
<dbReference type="InterPro" id="IPR036291">
    <property type="entry name" value="NAD(P)-bd_dom_sf"/>
</dbReference>
<reference evidence="3 4" key="1">
    <citation type="submission" date="2024-02" db="EMBL/GenBank/DDBJ databases">
        <title>Lysinimicrobium sediminis NBRC 112286.</title>
        <authorList>
            <person name="Ichikawa N."/>
            <person name="Katano-Makiyama Y."/>
            <person name="Hidaka K."/>
        </authorList>
    </citation>
    <scope>NUCLEOTIDE SEQUENCE [LARGE SCALE GENOMIC DNA]</scope>
    <source>
        <strain evidence="3 4">NBRC 112286</strain>
    </source>
</reference>
<comment type="caution">
    <text evidence="3">The sequence shown here is derived from an EMBL/GenBank/DDBJ whole genome shotgun (WGS) entry which is preliminary data.</text>
</comment>
<dbReference type="Pfam" id="PF13561">
    <property type="entry name" value="adh_short_C2"/>
    <property type="match status" value="1"/>
</dbReference>
<accession>A0ABP9WLD7</accession>
<sequence length="259" mass="26809">MARTYVVTGSASGIGRATADLLRSQGHTVIGIDLHDADLTVDLTSPADRALMVDMVAERSGGGIDAIIAVAGLASPTPATVAVNYFGMVATLTGLRPLLLDSQDPRAVGVSSMASLFPGDQALIDAMLDGEEDAALASAGELAADPQLGQLIYGSTKAAFCRWIRRHAATPEWAGESIPLNAVAPGVILTPMVEPLLETEEGRAQIAQAVPMPLGGFAEPIVVARLLAWLASEDNTHLCGQVVFVDGGSDVVIRGDSVW</sequence>
<evidence type="ECO:0000256" key="2">
    <source>
        <dbReference type="ARBA" id="ARBA00023002"/>
    </source>
</evidence>
<organism evidence="3 4">
    <name type="scientific">Demequina sediminis</name>
    <dbReference type="NCBI Taxonomy" id="1930058"/>
    <lineage>
        <taxon>Bacteria</taxon>
        <taxon>Bacillati</taxon>
        <taxon>Actinomycetota</taxon>
        <taxon>Actinomycetes</taxon>
        <taxon>Micrococcales</taxon>
        <taxon>Demequinaceae</taxon>
        <taxon>Demequina</taxon>
    </lineage>
</organism>
<comment type="similarity">
    <text evidence="1">Belongs to the short-chain dehydrogenases/reductases (SDR) family.</text>
</comment>
<name>A0ABP9WLD7_9MICO</name>